<dbReference type="STRING" id="408657.SAMN04487995_4842"/>
<organism evidence="2 3">
    <name type="scientific">Dyadobacter koreensis</name>
    <dbReference type="NCBI Taxonomy" id="408657"/>
    <lineage>
        <taxon>Bacteria</taxon>
        <taxon>Pseudomonadati</taxon>
        <taxon>Bacteroidota</taxon>
        <taxon>Cytophagia</taxon>
        <taxon>Cytophagales</taxon>
        <taxon>Spirosomataceae</taxon>
        <taxon>Dyadobacter</taxon>
    </lineage>
</organism>
<reference evidence="2 3" key="1">
    <citation type="submission" date="2016-10" db="EMBL/GenBank/DDBJ databases">
        <authorList>
            <person name="de Groot N.N."/>
        </authorList>
    </citation>
    <scope>NUCLEOTIDE SEQUENCE [LARGE SCALE GENOMIC DNA]</scope>
    <source>
        <strain evidence="2 3">DSM 19938</strain>
    </source>
</reference>
<accession>A0A1H6Z0L8</accession>
<proteinExistence type="predicted"/>
<dbReference type="AlphaFoldDB" id="A0A1H6Z0L8"/>
<feature type="transmembrane region" description="Helical" evidence="1">
    <location>
        <begin position="194"/>
        <end position="215"/>
    </location>
</feature>
<gene>
    <name evidence="2" type="ORF">SAMN04487995_4842</name>
</gene>
<keyword evidence="1" id="KW-0812">Transmembrane</keyword>
<evidence type="ECO:0000313" key="2">
    <source>
        <dbReference type="EMBL" id="SEJ47011.1"/>
    </source>
</evidence>
<name>A0A1H6Z0L8_9BACT</name>
<feature type="transmembrane region" description="Helical" evidence="1">
    <location>
        <begin position="151"/>
        <end position="174"/>
    </location>
</feature>
<keyword evidence="1" id="KW-1133">Transmembrane helix</keyword>
<protein>
    <submittedName>
        <fullName evidence="2">Uncharacterized protein</fullName>
    </submittedName>
</protein>
<keyword evidence="3" id="KW-1185">Reference proteome</keyword>
<keyword evidence="1" id="KW-0472">Membrane</keyword>
<dbReference type="Proteomes" id="UP000199532">
    <property type="component" value="Unassembled WGS sequence"/>
</dbReference>
<evidence type="ECO:0000256" key="1">
    <source>
        <dbReference type="SAM" id="Phobius"/>
    </source>
</evidence>
<sequence>MGKLDEQNSTMKNLLYVIVILLVSTRISVAHVGSSGVLMQGQAGPYKVLIDVKPPDVIPGTAKISVFVETGTPGKILVRPIYFRSGDQGAPSSDEIFSVPNQPGQFQGDVWLMQSGSSSVQIKISGKEGDGEFIVPIVAVSTAQREMPKELGIGLSILGLLLFLLMVTAIGASVSDGLLRPGEVLSLKQKRKRWINMGIATLVCALILYGGSSWWNSWAENYKEFMYKPLRGISSIRKEDNQRIFELKIDTTDWLERKRGSLLSTLIPDHGKLMHVFLVRTPNMDAFAHMHPERVDSTTFQSYLPNLPKGKYLVYADIVQYSGFAETIVDTVDIPEHALNSADLKRTAEEDTYVVTDPINAPGQIPMDENVVICGKPGTKTVFKDSSYAIWEGKPNRPLEAGKPYLLNFEVFNPDGTPTFPEPYLGMMGHVAVFRSDGSVYIHLHPTGTFAMAAEQTLKNRLTDTTKLIGRPPAVLFKDSIDRYLAKLKAMSTIEREETLMTEMGMYKQDGGSMNGMEHGNRISFPYSFPKKGRYRIFLQVKRNGQVLTGAFDAQVTDSTTL</sequence>
<evidence type="ECO:0000313" key="3">
    <source>
        <dbReference type="Proteomes" id="UP000199532"/>
    </source>
</evidence>
<dbReference type="EMBL" id="FNXY01000008">
    <property type="protein sequence ID" value="SEJ47011.1"/>
    <property type="molecule type" value="Genomic_DNA"/>
</dbReference>